<accession>A0AAU9LYI7</accession>
<dbReference type="EMBL" id="CAKMRJ010000113">
    <property type="protein sequence ID" value="CAH1418739.1"/>
    <property type="molecule type" value="Genomic_DNA"/>
</dbReference>
<evidence type="ECO:0000313" key="1">
    <source>
        <dbReference type="EMBL" id="CAH1418739.1"/>
    </source>
</evidence>
<keyword evidence="2" id="KW-1185">Reference proteome</keyword>
<organism evidence="1 2">
    <name type="scientific">Lactuca virosa</name>
    <dbReference type="NCBI Taxonomy" id="75947"/>
    <lineage>
        <taxon>Eukaryota</taxon>
        <taxon>Viridiplantae</taxon>
        <taxon>Streptophyta</taxon>
        <taxon>Embryophyta</taxon>
        <taxon>Tracheophyta</taxon>
        <taxon>Spermatophyta</taxon>
        <taxon>Magnoliopsida</taxon>
        <taxon>eudicotyledons</taxon>
        <taxon>Gunneridae</taxon>
        <taxon>Pentapetalae</taxon>
        <taxon>asterids</taxon>
        <taxon>campanulids</taxon>
        <taxon>Asterales</taxon>
        <taxon>Asteraceae</taxon>
        <taxon>Cichorioideae</taxon>
        <taxon>Cichorieae</taxon>
        <taxon>Lactucinae</taxon>
        <taxon>Lactuca</taxon>
    </lineage>
</organism>
<sequence length="89" mass="10324">MCCNFRFLSSSKNNNSDHKQVPRNLIKEPQVALGLKLQFKSSCILFGKWKDSTRLLLLDEKHGYKAFDEMPDPIKVLIPGFNHKGERLY</sequence>
<evidence type="ECO:0000313" key="2">
    <source>
        <dbReference type="Proteomes" id="UP001157418"/>
    </source>
</evidence>
<dbReference type="Proteomes" id="UP001157418">
    <property type="component" value="Unassembled WGS sequence"/>
</dbReference>
<reference evidence="1 2" key="1">
    <citation type="submission" date="2022-01" db="EMBL/GenBank/DDBJ databases">
        <authorList>
            <person name="Xiong W."/>
            <person name="Schranz E."/>
        </authorList>
    </citation>
    <scope>NUCLEOTIDE SEQUENCE [LARGE SCALE GENOMIC DNA]</scope>
</reference>
<dbReference type="AlphaFoldDB" id="A0AAU9LYI7"/>
<gene>
    <name evidence="1" type="ORF">LVIROSA_LOCUS6320</name>
</gene>
<proteinExistence type="predicted"/>
<comment type="caution">
    <text evidence="1">The sequence shown here is derived from an EMBL/GenBank/DDBJ whole genome shotgun (WGS) entry which is preliminary data.</text>
</comment>
<protein>
    <submittedName>
        <fullName evidence="1">Uncharacterized protein</fullName>
    </submittedName>
</protein>
<name>A0AAU9LYI7_9ASTR</name>